<reference evidence="1 2" key="1">
    <citation type="submission" date="2017-06" db="EMBL/GenBank/DDBJ databases">
        <title>Genome sequencing of cyanobaciteial culture collection at National Institute for Environmental Studies (NIES).</title>
        <authorList>
            <person name="Hirose Y."/>
            <person name="Shimura Y."/>
            <person name="Fujisawa T."/>
            <person name="Nakamura Y."/>
            <person name="Kawachi M."/>
        </authorList>
    </citation>
    <scope>NUCLEOTIDE SEQUENCE [LARGE SCALE GENOMIC DNA]</scope>
    <source>
        <strain evidence="1 2">NIES-37</strain>
    </source>
</reference>
<sequence>MRSLWAEVGLVIATLEEALRHSRDMSQSEVCTWLLS</sequence>
<evidence type="ECO:0000313" key="1">
    <source>
        <dbReference type="EMBL" id="BAZ02072.1"/>
    </source>
</evidence>
<organism evidence="1 2">
    <name type="scientific">Tolypothrix tenuis PCC 7101</name>
    <dbReference type="NCBI Taxonomy" id="231146"/>
    <lineage>
        <taxon>Bacteria</taxon>
        <taxon>Bacillati</taxon>
        <taxon>Cyanobacteriota</taxon>
        <taxon>Cyanophyceae</taxon>
        <taxon>Nostocales</taxon>
        <taxon>Tolypothrichaceae</taxon>
        <taxon>Tolypothrix</taxon>
    </lineage>
</organism>
<dbReference type="EMBL" id="AP018248">
    <property type="protein sequence ID" value="BAZ02072.1"/>
    <property type="molecule type" value="Genomic_DNA"/>
</dbReference>
<dbReference type="AlphaFoldDB" id="A0A1Z4N8T7"/>
<accession>A0A1Z4N8T7</accession>
<dbReference type="KEGG" id="ttq:NIES37_60800"/>
<gene>
    <name evidence="1" type="ORF">NIES37_60800</name>
</gene>
<name>A0A1Z4N8T7_9CYAN</name>
<proteinExistence type="predicted"/>
<keyword evidence="2" id="KW-1185">Reference proteome</keyword>
<evidence type="ECO:0000313" key="2">
    <source>
        <dbReference type="Proteomes" id="UP000218785"/>
    </source>
</evidence>
<protein>
    <submittedName>
        <fullName evidence="1">Uncharacterized protein</fullName>
    </submittedName>
</protein>
<dbReference type="Proteomes" id="UP000218785">
    <property type="component" value="Chromosome"/>
</dbReference>